<name>A0ACC5WF30_PANGG</name>
<keyword evidence="2" id="KW-1185">Reference proteome</keyword>
<gene>
    <name evidence="1" type="ORF">PGIGA_G00206180</name>
</gene>
<dbReference type="EMBL" id="CM040457">
    <property type="protein sequence ID" value="MCI4377672.1"/>
    <property type="molecule type" value="Genomic_DNA"/>
</dbReference>
<accession>A0ACC5WF30</accession>
<protein>
    <submittedName>
        <fullName evidence="1">Uncharacterized protein</fullName>
    </submittedName>
</protein>
<sequence length="329" mass="37213">MSIMPTACFLLALIGCISAQFSHLAPRETARRGRNKRLSCTVDSSVTLSSTAIHWYRQKPEEALQRLLYFGAGASTATVEDQFSRRFTGGKKDSTLSLTITSPLLLFVLAYHIVGDEKVFSSGIRLYVTDGNTKAPKLSAYPASSTQSNGKRVLLCQARNMVPDFVKFTWHAEDQSGRKVDLNGDEQLEQRDDLPEVKITSMLIVDKQKVKTNNFTCFVQHDSSSNKLKIEIPRQQDEEKPDPVPVPANTCPTPKEKEQQQEVKEVKEEDEEEEETPIYGLFELRRSLHLFSVVYVILLVKNVLYFCTVSVLLYKRNAANKEMLRSKAR</sequence>
<evidence type="ECO:0000313" key="1">
    <source>
        <dbReference type="EMBL" id="MCI4377672.1"/>
    </source>
</evidence>
<proteinExistence type="predicted"/>
<organism evidence="1 2">
    <name type="scientific">Pangasianodon gigas</name>
    <name type="common">Mekong giant catfish</name>
    <name type="synonym">Pangasius gigas</name>
    <dbReference type="NCBI Taxonomy" id="30993"/>
    <lineage>
        <taxon>Eukaryota</taxon>
        <taxon>Metazoa</taxon>
        <taxon>Chordata</taxon>
        <taxon>Craniata</taxon>
        <taxon>Vertebrata</taxon>
        <taxon>Euteleostomi</taxon>
        <taxon>Actinopterygii</taxon>
        <taxon>Neopterygii</taxon>
        <taxon>Teleostei</taxon>
        <taxon>Ostariophysi</taxon>
        <taxon>Siluriformes</taxon>
        <taxon>Pangasiidae</taxon>
        <taxon>Pangasianodon</taxon>
    </lineage>
</organism>
<reference evidence="1 2" key="1">
    <citation type="journal article" date="2022" name="bioRxiv">
        <title>An ancient truncated duplication of the anti-Mullerian hormone receptor type 2 gene is a potential conserved master sex determinant in the Pangasiidae catfish family.</title>
        <authorList>
            <person name="Wen M."/>
            <person name="Pan Q."/>
            <person name="Jouanno E."/>
            <person name="Montfort J."/>
            <person name="Zahm M."/>
            <person name="Cabau C."/>
            <person name="Klopp C."/>
            <person name="Iampietro C."/>
            <person name="Roques C."/>
            <person name="Bouchez O."/>
            <person name="Castinel A."/>
            <person name="Donnadieu C."/>
            <person name="Parrinello H."/>
            <person name="Poncet C."/>
            <person name="Belmonte E."/>
            <person name="Gautier V."/>
            <person name="Avarre J.-C."/>
            <person name="Dugue R."/>
            <person name="Gustiano R."/>
            <person name="Ha T.T.T."/>
            <person name="Campet M."/>
            <person name="Sriphairoj K."/>
            <person name="Ribolli J."/>
            <person name="de Almeida F.L."/>
            <person name="Desvignes T."/>
            <person name="Postlethwait J.H."/>
            <person name="Bucao C.F."/>
            <person name="Robinson-Rechavi M."/>
            <person name="Bobe J."/>
            <person name="Herpin A."/>
            <person name="Guiguen Y."/>
        </authorList>
    </citation>
    <scope>NUCLEOTIDE SEQUENCE [LARGE SCALE GENOMIC DNA]</scope>
    <source>
        <strain evidence="1">YG-Dec2019</strain>
    </source>
</reference>
<comment type="caution">
    <text evidence="1">The sequence shown here is derived from an EMBL/GenBank/DDBJ whole genome shotgun (WGS) entry which is preliminary data.</text>
</comment>
<dbReference type="Proteomes" id="UP000829447">
    <property type="component" value="Linkage Group LG4"/>
</dbReference>
<evidence type="ECO:0000313" key="2">
    <source>
        <dbReference type="Proteomes" id="UP000829447"/>
    </source>
</evidence>